<dbReference type="RefSeq" id="WP_170010116.1">
    <property type="nucleotide sequence ID" value="NZ_JABCRE010000002.1"/>
</dbReference>
<protein>
    <recommendedName>
        <fullName evidence="4">LppP/LprE lipoprotein</fullName>
    </recommendedName>
</protein>
<organism evidence="2 3">
    <name type="scientific">Pontixanthobacter rizhaonensis</name>
    <dbReference type="NCBI Taxonomy" id="2730337"/>
    <lineage>
        <taxon>Bacteria</taxon>
        <taxon>Pseudomonadati</taxon>
        <taxon>Pseudomonadota</taxon>
        <taxon>Alphaproteobacteria</taxon>
        <taxon>Sphingomonadales</taxon>
        <taxon>Erythrobacteraceae</taxon>
        <taxon>Pontixanthobacter</taxon>
    </lineage>
</organism>
<reference evidence="2 3" key="1">
    <citation type="submission" date="2020-04" db="EMBL/GenBank/DDBJ databases">
        <authorList>
            <person name="Liu A."/>
        </authorList>
    </citation>
    <scope>NUCLEOTIDE SEQUENCE [LARGE SCALE GENOMIC DNA]</scope>
    <source>
        <strain evidence="2 3">RZ02</strain>
    </source>
</reference>
<dbReference type="EMBL" id="JABCRE010000002">
    <property type="protein sequence ID" value="NMW30996.1"/>
    <property type="molecule type" value="Genomic_DNA"/>
</dbReference>
<evidence type="ECO:0000313" key="3">
    <source>
        <dbReference type="Proteomes" id="UP000561181"/>
    </source>
</evidence>
<dbReference type="Proteomes" id="UP000561181">
    <property type="component" value="Unassembled WGS sequence"/>
</dbReference>
<feature type="signal peptide" evidence="1">
    <location>
        <begin position="1"/>
        <end position="24"/>
    </location>
</feature>
<evidence type="ECO:0000313" key="2">
    <source>
        <dbReference type="EMBL" id="NMW30996.1"/>
    </source>
</evidence>
<accession>A0A848QN69</accession>
<dbReference type="PROSITE" id="PS51257">
    <property type="entry name" value="PROKAR_LIPOPROTEIN"/>
    <property type="match status" value="1"/>
</dbReference>
<sequence length="238" mass="24687">MIKRSSLFLAISPITLLAACSSGAEEEVVGEMDPAAEQALNDQIMVDPDLANQNEANAVLTGGTDQSIPAENMTPEAINAAREAAFALVGGSDGFKELPAAKELGQTIPEESTLTAAARAAATPGGANCAEQAEYSAAWAAKLPADFPVYPRGTTKEAAGTDAGDCSLRVVNYLTPVPLDDVLTFYHSRALSAGYSSEHVSYDGDRIVSGTKGRGSYVVYGRQLPSGVTEIDLITSGN</sequence>
<gene>
    <name evidence="2" type="ORF">HKD42_02840</name>
</gene>
<keyword evidence="1" id="KW-0732">Signal</keyword>
<keyword evidence="3" id="KW-1185">Reference proteome</keyword>
<evidence type="ECO:0000256" key="1">
    <source>
        <dbReference type="SAM" id="SignalP"/>
    </source>
</evidence>
<proteinExistence type="predicted"/>
<feature type="chain" id="PRO_5032591570" description="LppP/LprE lipoprotein" evidence="1">
    <location>
        <begin position="25"/>
        <end position="238"/>
    </location>
</feature>
<name>A0A848QN69_9SPHN</name>
<evidence type="ECO:0008006" key="4">
    <source>
        <dbReference type="Google" id="ProtNLM"/>
    </source>
</evidence>
<comment type="caution">
    <text evidence="2">The sequence shown here is derived from an EMBL/GenBank/DDBJ whole genome shotgun (WGS) entry which is preliminary data.</text>
</comment>
<dbReference type="AlphaFoldDB" id="A0A848QN69"/>